<dbReference type="EMBL" id="LJIJ01002720">
    <property type="protein sequence ID" value="ODM89324.1"/>
    <property type="molecule type" value="Genomic_DNA"/>
</dbReference>
<dbReference type="PRINTS" id="PR00463">
    <property type="entry name" value="EP450I"/>
</dbReference>
<keyword evidence="2 5" id="KW-0479">Metal-binding</keyword>
<dbReference type="GO" id="GO:0005506">
    <property type="term" value="F:iron ion binding"/>
    <property type="evidence" value="ECO:0007669"/>
    <property type="project" value="InterPro"/>
</dbReference>
<evidence type="ECO:0000256" key="3">
    <source>
        <dbReference type="ARBA" id="ARBA00023004"/>
    </source>
</evidence>
<dbReference type="GO" id="GO:0016712">
    <property type="term" value="F:oxidoreductase activity, acting on paired donors, with incorporation or reduction of molecular oxygen, reduced flavin or flavoprotein as one donor, and incorporation of one atom of oxygen"/>
    <property type="evidence" value="ECO:0007669"/>
    <property type="project" value="TreeGrafter"/>
</dbReference>
<dbReference type="InterPro" id="IPR002401">
    <property type="entry name" value="Cyt_P450_E_grp-I"/>
</dbReference>
<dbReference type="GO" id="GO:0006805">
    <property type="term" value="P:xenobiotic metabolic process"/>
    <property type="evidence" value="ECO:0007669"/>
    <property type="project" value="TreeGrafter"/>
</dbReference>
<evidence type="ECO:0000313" key="8">
    <source>
        <dbReference type="Proteomes" id="UP000094527"/>
    </source>
</evidence>
<comment type="cofactor">
    <cofactor evidence="5">
        <name>heme</name>
        <dbReference type="ChEBI" id="CHEBI:30413"/>
    </cofactor>
</comment>
<protein>
    <submittedName>
        <fullName evidence="7">Vitamin D 25-hydroxylase</fullName>
    </submittedName>
</protein>
<dbReference type="GO" id="GO:0005737">
    <property type="term" value="C:cytoplasm"/>
    <property type="evidence" value="ECO:0007669"/>
    <property type="project" value="TreeGrafter"/>
</dbReference>
<evidence type="ECO:0000313" key="7">
    <source>
        <dbReference type="EMBL" id="ODM89324.1"/>
    </source>
</evidence>
<dbReference type="InterPro" id="IPR017972">
    <property type="entry name" value="Cyt_P450_CS"/>
</dbReference>
<dbReference type="InterPro" id="IPR001128">
    <property type="entry name" value="Cyt_P450"/>
</dbReference>
<dbReference type="PANTHER" id="PTHR24300">
    <property type="entry name" value="CYTOCHROME P450 508A4-RELATED"/>
    <property type="match status" value="1"/>
</dbReference>
<dbReference type="Pfam" id="PF00067">
    <property type="entry name" value="p450"/>
    <property type="match status" value="1"/>
</dbReference>
<dbReference type="OrthoDB" id="1055148at2759"/>
<evidence type="ECO:0000256" key="5">
    <source>
        <dbReference type="PIRSR" id="PIRSR602401-1"/>
    </source>
</evidence>
<dbReference type="Proteomes" id="UP000094527">
    <property type="component" value="Unassembled WGS sequence"/>
</dbReference>
<sequence>MLKPIDSPLIEGLPDCRLPYTEAVLLETLRLSSFFALGVPHRMIADTEFHGYFLPKGVTVISNLYRFLNEDETFVIHREAFMPFSTGRRQCLGKSLAMDAIFLFLTDILPKFNIAHDPNQPVLNIETNV</sequence>
<keyword evidence="6" id="KW-0560">Oxidoreductase</keyword>
<comment type="caution">
    <text evidence="7">The sequence shown here is derived from an EMBL/GenBank/DDBJ whole genome shotgun (WGS) entry which is preliminary data.</text>
</comment>
<keyword evidence="3 5" id="KW-0408">Iron</keyword>
<accession>A0A1D2M8V0</accession>
<dbReference type="PANTHER" id="PTHR24300:SF375">
    <property type="entry name" value="CYTOCHROME P450 FAMILY"/>
    <property type="match status" value="1"/>
</dbReference>
<evidence type="ECO:0000256" key="2">
    <source>
        <dbReference type="ARBA" id="ARBA00022723"/>
    </source>
</evidence>
<organism evidence="7 8">
    <name type="scientific">Orchesella cincta</name>
    <name type="common">Springtail</name>
    <name type="synonym">Podura cincta</name>
    <dbReference type="NCBI Taxonomy" id="48709"/>
    <lineage>
        <taxon>Eukaryota</taxon>
        <taxon>Metazoa</taxon>
        <taxon>Ecdysozoa</taxon>
        <taxon>Arthropoda</taxon>
        <taxon>Hexapoda</taxon>
        <taxon>Collembola</taxon>
        <taxon>Entomobryomorpha</taxon>
        <taxon>Entomobryoidea</taxon>
        <taxon>Orchesellidae</taxon>
        <taxon>Orchesellinae</taxon>
        <taxon>Orchesella</taxon>
    </lineage>
</organism>
<comment type="similarity">
    <text evidence="1 6">Belongs to the cytochrome P450 family.</text>
</comment>
<dbReference type="PROSITE" id="PS00086">
    <property type="entry name" value="CYTOCHROME_P450"/>
    <property type="match status" value="1"/>
</dbReference>
<gene>
    <name evidence="7" type="ORF">Ocin01_17357</name>
</gene>
<dbReference type="InterPro" id="IPR050182">
    <property type="entry name" value="Cytochrome_P450_fam2"/>
</dbReference>
<feature type="binding site" description="axial binding residue" evidence="5">
    <location>
        <position position="91"/>
    </location>
    <ligand>
        <name>heme</name>
        <dbReference type="ChEBI" id="CHEBI:30413"/>
    </ligand>
    <ligandPart>
        <name>Fe</name>
        <dbReference type="ChEBI" id="CHEBI:18248"/>
    </ligandPart>
</feature>
<reference evidence="7 8" key="1">
    <citation type="journal article" date="2016" name="Genome Biol. Evol.">
        <title>Gene Family Evolution Reflects Adaptation to Soil Environmental Stressors in the Genome of the Collembolan Orchesella cincta.</title>
        <authorList>
            <person name="Faddeeva-Vakhrusheva A."/>
            <person name="Derks M.F."/>
            <person name="Anvar S.Y."/>
            <person name="Agamennone V."/>
            <person name="Suring W."/>
            <person name="Smit S."/>
            <person name="van Straalen N.M."/>
            <person name="Roelofs D."/>
        </authorList>
    </citation>
    <scope>NUCLEOTIDE SEQUENCE [LARGE SCALE GENOMIC DNA]</scope>
    <source>
        <tissue evidence="7">Mixed pool</tissue>
    </source>
</reference>
<dbReference type="PRINTS" id="PR00385">
    <property type="entry name" value="P450"/>
</dbReference>
<evidence type="ECO:0000256" key="4">
    <source>
        <dbReference type="ARBA" id="ARBA00023033"/>
    </source>
</evidence>
<dbReference type="GO" id="GO:0006082">
    <property type="term" value="P:organic acid metabolic process"/>
    <property type="evidence" value="ECO:0007669"/>
    <property type="project" value="TreeGrafter"/>
</dbReference>
<dbReference type="AlphaFoldDB" id="A0A1D2M8V0"/>
<evidence type="ECO:0000256" key="1">
    <source>
        <dbReference type="ARBA" id="ARBA00010617"/>
    </source>
</evidence>
<keyword evidence="4 6" id="KW-0503">Monooxygenase</keyword>
<dbReference type="GO" id="GO:0020037">
    <property type="term" value="F:heme binding"/>
    <property type="evidence" value="ECO:0007669"/>
    <property type="project" value="InterPro"/>
</dbReference>
<name>A0A1D2M8V0_ORCCI</name>
<keyword evidence="5 6" id="KW-0349">Heme</keyword>
<proteinExistence type="inferred from homology"/>
<dbReference type="InterPro" id="IPR036396">
    <property type="entry name" value="Cyt_P450_sf"/>
</dbReference>
<evidence type="ECO:0000256" key="6">
    <source>
        <dbReference type="RuleBase" id="RU000461"/>
    </source>
</evidence>
<dbReference type="Gene3D" id="1.10.630.10">
    <property type="entry name" value="Cytochrome P450"/>
    <property type="match status" value="1"/>
</dbReference>
<keyword evidence="8" id="KW-1185">Reference proteome</keyword>
<dbReference type="STRING" id="48709.A0A1D2M8V0"/>
<dbReference type="SUPFAM" id="SSF48264">
    <property type="entry name" value="Cytochrome P450"/>
    <property type="match status" value="1"/>
</dbReference>